<proteinExistence type="predicted"/>
<dbReference type="EMBL" id="MTSL01000121">
    <property type="protein sequence ID" value="PJF18478.1"/>
    <property type="molecule type" value="Genomic_DNA"/>
</dbReference>
<feature type="region of interest" description="Disordered" evidence="2">
    <location>
        <begin position="1249"/>
        <end position="1287"/>
    </location>
</feature>
<gene>
    <name evidence="3" type="ORF">PSACC_01706</name>
</gene>
<feature type="coiled-coil region" evidence="1">
    <location>
        <begin position="311"/>
        <end position="338"/>
    </location>
</feature>
<feature type="compositionally biased region" description="Polar residues" evidence="2">
    <location>
        <begin position="1214"/>
        <end position="1230"/>
    </location>
</feature>
<name>A0A2H9TL34_9FUNG</name>
<evidence type="ECO:0000256" key="2">
    <source>
        <dbReference type="SAM" id="MobiDB-lite"/>
    </source>
</evidence>
<organism evidence="3 4">
    <name type="scientific">Paramicrosporidium saccamoebae</name>
    <dbReference type="NCBI Taxonomy" id="1246581"/>
    <lineage>
        <taxon>Eukaryota</taxon>
        <taxon>Fungi</taxon>
        <taxon>Fungi incertae sedis</taxon>
        <taxon>Cryptomycota</taxon>
        <taxon>Cryptomycota incertae sedis</taxon>
        <taxon>Paramicrosporidium</taxon>
    </lineage>
</organism>
<feature type="compositionally biased region" description="Polar residues" evidence="2">
    <location>
        <begin position="1261"/>
        <end position="1280"/>
    </location>
</feature>
<reference evidence="3 4" key="1">
    <citation type="submission" date="2016-10" db="EMBL/GenBank/DDBJ databases">
        <title>The genome of Paramicrosporidium saccamoebae is the missing link in understanding Cryptomycota and Microsporidia evolution.</title>
        <authorList>
            <person name="Quandt C.A."/>
            <person name="Beaudet D."/>
            <person name="Corsaro D."/>
            <person name="Michel R."/>
            <person name="Corradi N."/>
            <person name="James T."/>
        </authorList>
    </citation>
    <scope>NUCLEOTIDE SEQUENCE [LARGE SCALE GENOMIC DNA]</scope>
    <source>
        <strain evidence="3 4">KSL3</strain>
    </source>
</reference>
<accession>A0A2H9TL34</accession>
<feature type="region of interest" description="Disordered" evidence="2">
    <location>
        <begin position="1071"/>
        <end position="1091"/>
    </location>
</feature>
<comment type="caution">
    <text evidence="3">The sequence shown here is derived from an EMBL/GenBank/DDBJ whole genome shotgun (WGS) entry which is preliminary data.</text>
</comment>
<evidence type="ECO:0000313" key="3">
    <source>
        <dbReference type="EMBL" id="PJF18478.1"/>
    </source>
</evidence>
<feature type="compositionally biased region" description="Low complexity" evidence="2">
    <location>
        <begin position="1079"/>
        <end position="1091"/>
    </location>
</feature>
<sequence length="1351" mass="149199">MAPQPFDGAKTQYLELQRQIEDKKIHLYHLGVYLHDPIYAHGFHAERVRTTMTAASNVMADLGNAHKALHEPIAAITTAESNFANAKALIWKLLDQHTNSPLFPDRATALKRKAQNLEELQKLKSQRAALVTATPTLRGLGKHIRQEVINILGVVNANLKSALVSETGSVVKSGLTAAITAVENLLAATIALHYKQLAEHEPLAVMPAPASAAAQYHADKEHVKKLRTRLREIYDRLGMAYALPEHEKVVFRIYDLERRLAKRHVNVATNAHFIAAKTHIAAARKDISSLTTIPDGAIVKASRGPLSDEERTALHSQANQLLKQLKEAKTKLKKHGTQFKTAKPLNVLSDPDVISIRSAKQHLLNAESEFKLYKSTATTPAEKAEAQSLVAETAQLAHNVKTELSIVVSEETGSKLPGNQTILHPENPLEAEYRAAKLRVKEVRSKLSEHSKNYGFMTPDVSPKHFKLVLRVVAFDHLLKNYSAKDNAPWIKEAREDLVKLTGLVKSLLNVPEKQLATRNRDKSKGAMKALRVQGQKLISEYIAAKLKVKELYQRLKAEGFVKHRANKEDADIMEAKRLARHIVELLKKHNSAAGGRLSSVEILALENESKTVEQELSTKLDKAVEIEASEIVAPVPDIPHATSVPVHSNDTIPLLKQQIKTVRAKIHEIQMSIDAHIMALGRIPELKRIREAVALGQQAVQHLKGHMDGPEHSEQVKHYEFNLRKSLEVLTKHAVELEHKENAIAKPTADITSGHQSALVTLENEKKTAIAELYNLLHRLWELFAQSEFIVPVNAEDAIKSIHSVAYYMRKLSQIRGPHQATIFEISKLVDHACFELHDCHYKNATTTAPSAAPVVPAANTTVTSPVASTVNTTVSSQAIPATDATLTSPDAAIHRAAIGKNKGRLLHLQQGAELKEFRKELYVYQNLHDAIDLVRRARETKKSHPLYTEKDLLDVEAQLAKDLTVMTNLIIPPTVYPTSHKVKQTVAQIEANLKDHRIKLNEILAKQPGHQDAEKQLKAVRTSLKKAKDLLQKLETVETSPAAKADEHVASNKVQKAIDDVNSITHEEVEDHAHTNASPSPANSAGSALPASTATTIVPVITDSSSATNAAPSPTKTGEQLQAEFATEKAKLDQMISDYHKNKTLFCSTAGATHPHCSAHNTLIKETKKLRDKLQSDLIHNPHAPDIEHKKVTLASLEQLLSGMKATDSEAKNSSSHKYNTDLSTQKQAIHEQRNKVNGLGAQLKHPVDASHHTEKSTVDSGQQQKSQKPVTDSSSPSIAAKHSKEDLKKYAVSLADNLLQKSAMKHIGDMKQHHHSIWDMVIEHLKGSSNAHKEAALLEATHKKHNVK</sequence>
<evidence type="ECO:0000256" key="1">
    <source>
        <dbReference type="SAM" id="Coils"/>
    </source>
</evidence>
<keyword evidence="4" id="KW-1185">Reference proteome</keyword>
<feature type="region of interest" description="Disordered" evidence="2">
    <location>
        <begin position="1207"/>
        <end position="1232"/>
    </location>
</feature>
<keyword evidence="1" id="KW-0175">Coiled coil</keyword>
<evidence type="ECO:0000313" key="4">
    <source>
        <dbReference type="Proteomes" id="UP000240830"/>
    </source>
</evidence>
<dbReference type="Proteomes" id="UP000240830">
    <property type="component" value="Unassembled WGS sequence"/>
</dbReference>
<feature type="compositionally biased region" description="Basic and acidic residues" evidence="2">
    <location>
        <begin position="1249"/>
        <end position="1260"/>
    </location>
</feature>
<protein>
    <submittedName>
        <fullName evidence="3">Uncharacterized protein</fullName>
    </submittedName>
</protein>
<feature type="coiled-coil region" evidence="1">
    <location>
        <begin position="988"/>
        <end position="1039"/>
    </location>
</feature>